<keyword evidence="2" id="KW-1185">Reference proteome</keyword>
<proteinExistence type="predicted"/>
<organism evidence="1 2">
    <name type="scientific">Prolemur simus</name>
    <name type="common">Greater bamboo lemur</name>
    <name type="synonym">Hapalemur simus</name>
    <dbReference type="NCBI Taxonomy" id="1328070"/>
    <lineage>
        <taxon>Eukaryota</taxon>
        <taxon>Metazoa</taxon>
        <taxon>Chordata</taxon>
        <taxon>Craniata</taxon>
        <taxon>Vertebrata</taxon>
        <taxon>Euteleostomi</taxon>
        <taxon>Mammalia</taxon>
        <taxon>Eutheria</taxon>
        <taxon>Euarchontoglires</taxon>
        <taxon>Primates</taxon>
        <taxon>Strepsirrhini</taxon>
        <taxon>Lemuriformes</taxon>
        <taxon>Lemuridae</taxon>
        <taxon>Prolemur</taxon>
    </lineage>
</organism>
<reference evidence="1" key="2">
    <citation type="submission" date="2025-09" db="UniProtKB">
        <authorList>
            <consortium name="Ensembl"/>
        </authorList>
    </citation>
    <scope>IDENTIFICATION</scope>
</reference>
<dbReference type="Ensembl" id="ENSPSMT00000020328.1">
    <property type="protein sequence ID" value="ENSPSMP00000017485.1"/>
    <property type="gene ID" value="ENSPSMG00000012444.1"/>
</dbReference>
<name>A0A8C8ZS72_PROSS</name>
<reference evidence="1" key="1">
    <citation type="submission" date="2025-08" db="UniProtKB">
        <authorList>
            <consortium name="Ensembl"/>
        </authorList>
    </citation>
    <scope>IDENTIFICATION</scope>
</reference>
<accession>A0A8C8ZS72</accession>
<dbReference type="Proteomes" id="UP000694414">
    <property type="component" value="Unplaced"/>
</dbReference>
<evidence type="ECO:0000313" key="2">
    <source>
        <dbReference type="Proteomes" id="UP000694414"/>
    </source>
</evidence>
<protein>
    <submittedName>
        <fullName evidence="1">Zinc finger protein 774</fullName>
    </submittedName>
</protein>
<evidence type="ECO:0000313" key="1">
    <source>
        <dbReference type="Ensembl" id="ENSPSMP00000017485.1"/>
    </source>
</evidence>
<dbReference type="AlphaFoldDB" id="A0A8C8ZS72"/>
<gene>
    <name evidence="1" type="primary">ZNF774</name>
</gene>
<sequence>MWLGTSGKNGLPGHCLENPLHGCRPAQLEEWALKGISRPNVVSQLAQKEEPWVLPLHNFEARKILRESHSGPFILCTSTFLYLIEIN</sequence>
<dbReference type="GeneTree" id="ENSGT00940000163116"/>